<dbReference type="Proteomes" id="UP001595476">
    <property type="component" value="Unassembled WGS sequence"/>
</dbReference>
<reference evidence="2" key="1">
    <citation type="journal article" date="2019" name="Int. J. Syst. Evol. Microbiol.">
        <title>The Global Catalogue of Microorganisms (GCM) 10K type strain sequencing project: providing services to taxonomists for standard genome sequencing and annotation.</title>
        <authorList>
            <consortium name="The Broad Institute Genomics Platform"/>
            <consortium name="The Broad Institute Genome Sequencing Center for Infectious Disease"/>
            <person name="Wu L."/>
            <person name="Ma J."/>
        </authorList>
    </citation>
    <scope>NUCLEOTIDE SEQUENCE [LARGE SCALE GENOMIC DNA]</scope>
    <source>
        <strain evidence="2">KCTC 52438</strain>
    </source>
</reference>
<comment type="caution">
    <text evidence="1">The sequence shown here is derived from an EMBL/GenBank/DDBJ whole genome shotgun (WGS) entry which is preliminary data.</text>
</comment>
<organism evidence="1 2">
    <name type="scientific">Litoribrevibacter euphylliae</name>
    <dbReference type="NCBI Taxonomy" id="1834034"/>
    <lineage>
        <taxon>Bacteria</taxon>
        <taxon>Pseudomonadati</taxon>
        <taxon>Pseudomonadota</taxon>
        <taxon>Gammaproteobacteria</taxon>
        <taxon>Oceanospirillales</taxon>
        <taxon>Oceanospirillaceae</taxon>
        <taxon>Litoribrevibacter</taxon>
    </lineage>
</organism>
<protein>
    <submittedName>
        <fullName evidence="1">BrnT family toxin</fullName>
    </submittedName>
</protein>
<accession>A0ABV7HBY0</accession>
<dbReference type="RefSeq" id="WP_386718527.1">
    <property type="nucleotide sequence ID" value="NZ_JBHRSZ010000002.1"/>
</dbReference>
<name>A0ABV7HBY0_9GAMM</name>
<dbReference type="EMBL" id="JBHRSZ010000002">
    <property type="protein sequence ID" value="MFC3150068.1"/>
    <property type="molecule type" value="Genomic_DNA"/>
</dbReference>
<dbReference type="Gene3D" id="3.10.450.530">
    <property type="entry name" value="Ribonuclease toxin, BrnT, of type II toxin-antitoxin system"/>
    <property type="match status" value="1"/>
</dbReference>
<dbReference type="InterPro" id="IPR007460">
    <property type="entry name" value="BrnT_toxin"/>
</dbReference>
<keyword evidence="2" id="KW-1185">Reference proteome</keyword>
<dbReference type="InterPro" id="IPR038573">
    <property type="entry name" value="BrnT_sf"/>
</dbReference>
<sequence>MHWRFFGGHKARIDFADAVHIFLDNNRIEREDYRVGYGEQRFQTIGSSEYGILFVIYTEREPDGTIRLISASKVNKQVKLLLQRQISAGIVI</sequence>
<gene>
    <name evidence="1" type="ORF">ACFOEK_03430</name>
</gene>
<dbReference type="Pfam" id="PF04365">
    <property type="entry name" value="BrnT_toxin"/>
    <property type="match status" value="1"/>
</dbReference>
<evidence type="ECO:0000313" key="1">
    <source>
        <dbReference type="EMBL" id="MFC3150068.1"/>
    </source>
</evidence>
<proteinExistence type="predicted"/>
<evidence type="ECO:0000313" key="2">
    <source>
        <dbReference type="Proteomes" id="UP001595476"/>
    </source>
</evidence>